<dbReference type="Gene3D" id="3.40.50.2000">
    <property type="entry name" value="Glycogen Phosphorylase B"/>
    <property type="match status" value="2"/>
</dbReference>
<gene>
    <name evidence="2" type="ORF">EAF64_16850</name>
</gene>
<dbReference type="AlphaFoldDB" id="A0A498KZG1"/>
<sequence>MEVDTDLSELTDQSGDAKWGPDQQRRLEDWVTPVSVDADDEPLKDLHAHSEMVRQIRAVDCDVIHAWNIWSAIWASFSGTPYIYHITGHYDWQRDRHVDSTLFRIPLYVLVKRAIRGASVVVGLGKWLSDFRSRYDRAETAELDPLLATELFHPAEDTHTEHDGLELFAGARHDWETKRNDVMFEALAGFNGSDVQLTTIEWGNDVDRSKRLVSELGLQDSVTFAPLMSKPRLARDIRHADAVLDQFRFGFGSLARQSLACGTPLISAVDESRWEHPPPIMRASTPEEVRQRLGELETESDDARERSVAWIDRHYDQESLMNRYVDLYERHAE</sequence>
<accession>A0A498KZG1</accession>
<evidence type="ECO:0000313" key="2">
    <source>
        <dbReference type="EMBL" id="RXK47443.1"/>
    </source>
</evidence>
<reference evidence="2 3" key="1">
    <citation type="submission" date="2019-01" db="EMBL/GenBank/DDBJ databases">
        <title>Halorientalis sp. F13-25 a new haloarchaeum isolated from hypersaline water.</title>
        <authorList>
            <person name="Ana D.-V."/>
            <person name="Cristina S.-P."/>
            <person name="Antonio V."/>
        </authorList>
    </citation>
    <scope>NUCLEOTIDE SEQUENCE [LARGE SCALE GENOMIC DNA]</scope>
    <source>
        <strain evidence="2 3">F13-25</strain>
    </source>
</reference>
<organism evidence="2 3">
    <name type="scientific">Halorientalis pallida</name>
    <dbReference type="NCBI Taxonomy" id="2479928"/>
    <lineage>
        <taxon>Archaea</taxon>
        <taxon>Methanobacteriati</taxon>
        <taxon>Methanobacteriota</taxon>
        <taxon>Stenosarchaea group</taxon>
        <taxon>Halobacteria</taxon>
        <taxon>Halobacteriales</taxon>
        <taxon>Haloarculaceae</taxon>
        <taxon>Halorientalis</taxon>
    </lineage>
</organism>
<dbReference type="EMBL" id="RDFA01000006">
    <property type="protein sequence ID" value="RXK47443.1"/>
    <property type="molecule type" value="Genomic_DNA"/>
</dbReference>
<dbReference type="Proteomes" id="UP000289691">
    <property type="component" value="Unassembled WGS sequence"/>
</dbReference>
<comment type="caution">
    <text evidence="2">The sequence shown here is derived from an EMBL/GenBank/DDBJ whole genome shotgun (WGS) entry which is preliminary data.</text>
</comment>
<dbReference type="GO" id="GO:0016740">
    <property type="term" value="F:transferase activity"/>
    <property type="evidence" value="ECO:0007669"/>
    <property type="project" value="UniProtKB-KW"/>
</dbReference>
<dbReference type="RefSeq" id="WP_129070146.1">
    <property type="nucleotide sequence ID" value="NZ_RDFA01000006.1"/>
</dbReference>
<dbReference type="SUPFAM" id="SSF53756">
    <property type="entry name" value="UDP-Glycosyltransferase/glycogen phosphorylase"/>
    <property type="match status" value="1"/>
</dbReference>
<feature type="region of interest" description="Disordered" evidence="1">
    <location>
        <begin position="1"/>
        <end position="22"/>
    </location>
</feature>
<keyword evidence="2" id="KW-0808">Transferase</keyword>
<evidence type="ECO:0000313" key="3">
    <source>
        <dbReference type="Proteomes" id="UP000289691"/>
    </source>
</evidence>
<protein>
    <submittedName>
        <fullName evidence="2">Glycosyltransferase family 1 protein</fullName>
    </submittedName>
</protein>
<keyword evidence="3" id="KW-1185">Reference proteome</keyword>
<proteinExistence type="predicted"/>
<name>A0A498KZG1_9EURY</name>
<evidence type="ECO:0000256" key="1">
    <source>
        <dbReference type="SAM" id="MobiDB-lite"/>
    </source>
</evidence>